<dbReference type="GO" id="GO:0001671">
    <property type="term" value="F:ATPase activator activity"/>
    <property type="evidence" value="ECO:0007669"/>
    <property type="project" value="InterPro"/>
</dbReference>
<evidence type="ECO:0000256" key="1">
    <source>
        <dbReference type="ARBA" id="ARBA00006817"/>
    </source>
</evidence>
<feature type="region of interest" description="Disordered" evidence="2">
    <location>
        <begin position="169"/>
        <end position="196"/>
    </location>
</feature>
<accession>A0A151LVG6</accession>
<sequence>MSGSVWNSNSWHWEERNYNKWSESYIKYNLSNLKIDKEDLTIYFDNLQVSGNASVSIRKGKQINSFEYVIKFDWLYSKKKEGKDYFGGSVEIPDFSTFSLEENDYAINIERTDDSEQLRFIYDSILKKEGKEKIKESLKNFQDDLLKHDKNESNKELKIKEEEKAKLENIKTSGEKKTEEENKSNQNINNNINNNINDEKKEGSVWNINNYHWEEKCLTKWAIEELKNIFNKSTIELSNNIFLQFFSCDVEGEASSSLRKKKKILMYDLKINSEWKAYQKNKNQQIEIESKGHVSISDILSDFSSDDNTKYSYYFIFDNKSDEYIQINDVIKLEGPNKINQIIDDFILKMKDK</sequence>
<evidence type="ECO:0000313" key="5">
    <source>
        <dbReference type="Proteomes" id="UP000076004"/>
    </source>
</evidence>
<evidence type="ECO:0000256" key="2">
    <source>
        <dbReference type="SAM" id="MobiDB-lite"/>
    </source>
</evidence>
<evidence type="ECO:0000259" key="3">
    <source>
        <dbReference type="SMART" id="SM01000"/>
    </source>
</evidence>
<feature type="domain" description="Activator of Hsp90 ATPase AHSA1-like N-terminal" evidence="3">
    <location>
        <begin position="15"/>
        <end position="153"/>
    </location>
</feature>
<dbReference type="EMBL" id="LVLB01000004">
    <property type="protein sequence ID" value="KYO03180.1"/>
    <property type="molecule type" value="Genomic_DNA"/>
</dbReference>
<dbReference type="InterPro" id="IPR015310">
    <property type="entry name" value="AHSA1-like_N"/>
</dbReference>
<dbReference type="SMART" id="SM01000">
    <property type="entry name" value="Aha1_N"/>
    <property type="match status" value="2"/>
</dbReference>
<dbReference type="VEuPathDB" id="PlasmoDB:PGABG01_0305500"/>
<dbReference type="GeneID" id="29774537"/>
<feature type="domain" description="Activator of Hsp90 ATPase AHSA1-like N-terminal" evidence="3">
    <location>
        <begin position="215"/>
        <end position="353"/>
    </location>
</feature>
<dbReference type="Proteomes" id="UP000076004">
    <property type="component" value="Unassembled WGS sequence"/>
</dbReference>
<feature type="compositionally biased region" description="Basic and acidic residues" evidence="2">
    <location>
        <begin position="169"/>
        <end position="183"/>
    </location>
</feature>
<gene>
    <name evidence="4" type="ORF">PGSY75_0306200</name>
</gene>
<dbReference type="SUPFAM" id="SSF103111">
    <property type="entry name" value="Activator of Hsp90 ATPase, Aha1"/>
    <property type="match status" value="2"/>
</dbReference>
<dbReference type="GO" id="GO:0051087">
    <property type="term" value="F:protein-folding chaperone binding"/>
    <property type="evidence" value="ECO:0007669"/>
    <property type="project" value="InterPro"/>
</dbReference>
<dbReference type="PANTHER" id="PTHR13009">
    <property type="entry name" value="HEAT SHOCK PROTEIN 90 HSP90 CO-CHAPERONE AHA-1"/>
    <property type="match status" value="1"/>
</dbReference>
<organism evidence="4 5">
    <name type="scientific">Plasmodium gaboni</name>
    <dbReference type="NCBI Taxonomy" id="647221"/>
    <lineage>
        <taxon>Eukaryota</taxon>
        <taxon>Sar</taxon>
        <taxon>Alveolata</taxon>
        <taxon>Apicomplexa</taxon>
        <taxon>Aconoidasida</taxon>
        <taxon>Haemosporida</taxon>
        <taxon>Plasmodiidae</taxon>
        <taxon>Plasmodium</taxon>
        <taxon>Plasmodium (Laverania)</taxon>
    </lineage>
</organism>
<dbReference type="Pfam" id="PF09229">
    <property type="entry name" value="Aha1_N"/>
    <property type="match status" value="2"/>
</dbReference>
<comment type="similarity">
    <text evidence="1">Belongs to the AHA1 family.</text>
</comment>
<dbReference type="InterPro" id="IPR036338">
    <property type="entry name" value="Aha1"/>
</dbReference>
<dbReference type="GO" id="GO:0006457">
    <property type="term" value="P:protein folding"/>
    <property type="evidence" value="ECO:0007669"/>
    <property type="project" value="TreeGrafter"/>
</dbReference>
<dbReference type="RefSeq" id="XP_018643502.1">
    <property type="nucleotide sequence ID" value="XM_018783919.1"/>
</dbReference>
<dbReference type="KEGG" id="pgab:PGSY75_0306200"/>
<reference evidence="4 5" key="1">
    <citation type="journal article" date="2016" name="Nat. Commun.">
        <title>Genomes of cryptic chimpanzee Plasmodium species reveal key evolutionary events leading to human malaria.</title>
        <authorList>
            <person name="Sundararaman S.A."/>
            <person name="Plenderleith L.J."/>
            <person name="Liu W."/>
            <person name="Loy D.E."/>
            <person name="Learn G.H."/>
            <person name="Li Y."/>
            <person name="Shaw K.S."/>
            <person name="Ayouba A."/>
            <person name="Peeters M."/>
            <person name="Speede S."/>
            <person name="Shaw G.M."/>
            <person name="Bushman F.D."/>
            <person name="Brisson D."/>
            <person name="Rayner J.C."/>
            <person name="Sharp P.M."/>
            <person name="Hahn B.H."/>
        </authorList>
    </citation>
    <scope>NUCLEOTIDE SEQUENCE [LARGE SCALE GENOMIC DNA]</scope>
    <source>
        <strain evidence="4 5">SY75</strain>
    </source>
</reference>
<evidence type="ECO:0000313" key="4">
    <source>
        <dbReference type="EMBL" id="KYO03180.1"/>
    </source>
</evidence>
<feature type="compositionally biased region" description="Low complexity" evidence="2">
    <location>
        <begin position="184"/>
        <end position="196"/>
    </location>
</feature>
<protein>
    <submittedName>
        <fullName evidence="4">Activator of Hsp90 ATPase</fullName>
    </submittedName>
</protein>
<dbReference type="FunFam" id="3.15.10.20:FF:000003">
    <property type="entry name" value="Activator of Hsp90 ATPase"/>
    <property type="match status" value="1"/>
</dbReference>
<name>A0A151LVG6_9APIC</name>
<comment type="caution">
    <text evidence="4">The sequence shown here is derived from an EMBL/GenBank/DDBJ whole genome shotgun (WGS) entry which is preliminary data.</text>
</comment>
<dbReference type="AlphaFoldDB" id="A0A151LVG6"/>
<dbReference type="PANTHER" id="PTHR13009:SF22">
    <property type="entry name" value="LD43819P"/>
    <property type="match status" value="1"/>
</dbReference>
<dbReference type="GO" id="GO:0005829">
    <property type="term" value="C:cytosol"/>
    <property type="evidence" value="ECO:0007669"/>
    <property type="project" value="TreeGrafter"/>
</dbReference>
<dbReference type="Gene3D" id="3.15.10.20">
    <property type="entry name" value="Activator of Hsp90 ATPase Aha1, N-terminal domain"/>
    <property type="match status" value="2"/>
</dbReference>
<dbReference type="VEuPathDB" id="PlasmoDB:PGSY75_0306200"/>
<proteinExistence type="inferred from homology"/>